<reference evidence="11 12" key="1">
    <citation type="journal article" date="2018" name="Nat. Microbiol.">
        <title>Leveraging single-cell genomics to expand the fungal tree of life.</title>
        <authorList>
            <person name="Ahrendt S.R."/>
            <person name="Quandt C.A."/>
            <person name="Ciobanu D."/>
            <person name="Clum A."/>
            <person name="Salamov A."/>
            <person name="Andreopoulos B."/>
            <person name="Cheng J.F."/>
            <person name="Woyke T."/>
            <person name="Pelin A."/>
            <person name="Henrissat B."/>
            <person name="Reynolds N.K."/>
            <person name="Benny G.L."/>
            <person name="Smith M.E."/>
            <person name="James T.Y."/>
            <person name="Grigoriev I.V."/>
        </authorList>
    </citation>
    <scope>NUCLEOTIDE SEQUENCE [LARGE SCALE GENOMIC DNA]</scope>
    <source>
        <strain evidence="11 12">ATCC 52028</strain>
    </source>
</reference>
<proteinExistence type="inferred from homology"/>
<comment type="subcellular location">
    <subcellularLocation>
        <location evidence="1">Mitochondrion intermembrane space</location>
    </subcellularLocation>
</comment>
<evidence type="ECO:0000313" key="11">
    <source>
        <dbReference type="Proteomes" id="UP000268535"/>
    </source>
</evidence>
<comment type="similarity">
    <text evidence="2">Belongs to the COX17 family.</text>
</comment>
<protein>
    <recommendedName>
        <fullName evidence="13">COX17 oxidase</fullName>
    </recommendedName>
</protein>
<keyword evidence="3 8" id="KW-0479">Metal-binding</keyword>
<dbReference type="Pfam" id="PF05051">
    <property type="entry name" value="COX17"/>
    <property type="match status" value="1"/>
</dbReference>
<evidence type="ECO:0000256" key="3">
    <source>
        <dbReference type="ARBA" id="ARBA00022723"/>
    </source>
</evidence>
<feature type="non-terminal residue" evidence="10">
    <location>
        <position position="55"/>
    </location>
</feature>
<dbReference type="PANTHER" id="PTHR16719">
    <property type="entry name" value="CYTOCHROME C OXIDASE COPPER CHAPERONE"/>
    <property type="match status" value="1"/>
</dbReference>
<evidence type="ECO:0008006" key="13">
    <source>
        <dbReference type="Google" id="ProtNLM"/>
    </source>
</evidence>
<dbReference type="Proteomes" id="UP000268535">
    <property type="component" value="Unassembled WGS sequence"/>
</dbReference>
<evidence type="ECO:0000313" key="9">
    <source>
        <dbReference type="EMBL" id="RKO96637.1"/>
    </source>
</evidence>
<dbReference type="GO" id="GO:0016531">
    <property type="term" value="F:copper chaperone activity"/>
    <property type="evidence" value="ECO:0007669"/>
    <property type="project" value="InterPro"/>
</dbReference>
<dbReference type="GO" id="GO:0005758">
    <property type="term" value="C:mitochondrial intermembrane space"/>
    <property type="evidence" value="ECO:0007669"/>
    <property type="project" value="UniProtKB-SubCell"/>
</dbReference>
<dbReference type="InterPro" id="IPR009069">
    <property type="entry name" value="Cys_alpha_HP_mot_SF"/>
</dbReference>
<evidence type="ECO:0000256" key="2">
    <source>
        <dbReference type="ARBA" id="ARBA00009241"/>
    </source>
</evidence>
<dbReference type="Gene3D" id="1.10.287.1130">
    <property type="entry name" value="CytochromE C oxidase copper chaperone"/>
    <property type="match status" value="1"/>
</dbReference>
<keyword evidence="4 8" id="KW-0186">Copper</keyword>
<evidence type="ECO:0000256" key="7">
    <source>
        <dbReference type="ARBA" id="ARBA00023186"/>
    </source>
</evidence>
<dbReference type="GO" id="GO:0033617">
    <property type="term" value="P:mitochondrial respiratory chain complex IV assembly"/>
    <property type="evidence" value="ECO:0007669"/>
    <property type="project" value="TreeGrafter"/>
</dbReference>
<evidence type="ECO:0000313" key="12">
    <source>
        <dbReference type="Proteomes" id="UP000274922"/>
    </source>
</evidence>
<keyword evidence="12" id="KW-1185">Reference proteome</keyword>
<feature type="binding site" evidence="8">
    <location>
        <position position="12"/>
    </location>
    <ligand>
        <name>Cu cation</name>
        <dbReference type="ChEBI" id="CHEBI:23378"/>
    </ligand>
</feature>
<feature type="binding site" evidence="8">
    <location>
        <position position="13"/>
    </location>
    <ligand>
        <name>Cu cation</name>
        <dbReference type="ChEBI" id="CHEBI:23378"/>
    </ligand>
</feature>
<reference evidence="10" key="2">
    <citation type="submission" date="2018-04" db="EMBL/GenBank/DDBJ databases">
        <title>Leveraging single-cell genomics to expand the Fungal Tree of Life.</title>
        <authorList>
            <consortium name="DOE Joint Genome Institute"/>
            <person name="Ahrendt S.R."/>
            <person name="Quandt C.A."/>
            <person name="Ciobanu D."/>
            <person name="Clum A."/>
            <person name="Salamov A."/>
            <person name="Andreopoulos B."/>
            <person name="Cheng J.-F."/>
            <person name="Woyke T."/>
            <person name="Pelin A."/>
            <person name="Henrissat B."/>
            <person name="Benny G.L."/>
            <person name="Smith M.E."/>
            <person name="James T.Y."/>
            <person name="Grigoriev I.V."/>
        </authorList>
    </citation>
    <scope>NUCLEOTIDE SEQUENCE</scope>
    <source>
        <strain evidence="10">ATCC 52028</strain>
    </source>
</reference>
<dbReference type="PANTHER" id="PTHR16719:SF0">
    <property type="entry name" value="CYTOCHROME C OXIDASE COPPER CHAPERONE"/>
    <property type="match status" value="1"/>
</dbReference>
<keyword evidence="5" id="KW-0496">Mitochondrion</keyword>
<evidence type="ECO:0000256" key="6">
    <source>
        <dbReference type="ARBA" id="ARBA00023157"/>
    </source>
</evidence>
<dbReference type="EMBL" id="ML009751">
    <property type="protein sequence ID" value="RKO96637.1"/>
    <property type="molecule type" value="Genomic_DNA"/>
</dbReference>
<feature type="non-terminal residue" evidence="10">
    <location>
        <position position="1"/>
    </location>
</feature>
<dbReference type="InterPro" id="IPR007745">
    <property type="entry name" value="Cyt_c_oxidase_Cu-chaperone"/>
</dbReference>
<evidence type="ECO:0000256" key="4">
    <source>
        <dbReference type="ARBA" id="ARBA00023008"/>
    </source>
</evidence>
<evidence type="ECO:0000256" key="1">
    <source>
        <dbReference type="ARBA" id="ARBA00004569"/>
    </source>
</evidence>
<dbReference type="EMBL" id="ML014172">
    <property type="protein sequence ID" value="RKP01425.1"/>
    <property type="molecule type" value="Genomic_DNA"/>
</dbReference>
<evidence type="ECO:0000256" key="8">
    <source>
        <dbReference type="PIRSR" id="PIRSR607745-1"/>
    </source>
</evidence>
<dbReference type="GO" id="GO:0005507">
    <property type="term" value="F:copper ion binding"/>
    <property type="evidence" value="ECO:0007669"/>
    <property type="project" value="InterPro"/>
</dbReference>
<gene>
    <name evidence="9" type="ORF">CAUPRSCDRAFT_1573</name>
    <name evidence="10" type="ORF">CXG81DRAFT_4891</name>
</gene>
<name>A0A4P9X850_9FUNG</name>
<dbReference type="STRING" id="1555241.A0A4P9X850"/>
<keyword evidence="6" id="KW-1015">Disulfide bond</keyword>
<accession>A0A4P9X850</accession>
<organism evidence="10 12">
    <name type="scientific">Caulochytrium protostelioides</name>
    <dbReference type="NCBI Taxonomy" id="1555241"/>
    <lineage>
        <taxon>Eukaryota</taxon>
        <taxon>Fungi</taxon>
        <taxon>Fungi incertae sedis</taxon>
        <taxon>Chytridiomycota</taxon>
        <taxon>Chytridiomycota incertae sedis</taxon>
        <taxon>Chytridiomycetes</taxon>
        <taxon>Caulochytriales</taxon>
        <taxon>Caulochytriaceae</taxon>
        <taxon>Caulochytrium</taxon>
    </lineage>
</organism>
<dbReference type="PROSITE" id="PS51808">
    <property type="entry name" value="CHCH"/>
    <property type="match status" value="1"/>
</dbReference>
<sequence>PASGSQPKCKPCCACPETRRRRDDCVFAAGDRAEVACKDLIQAHQQCMRDMGFNI</sequence>
<reference evidence="9" key="3">
    <citation type="submission" date="2018-08" db="EMBL/GenBank/DDBJ databases">
        <title>Leveraging single-cell genomics to expand the Fungal Tree of Life.</title>
        <authorList>
            <consortium name="DOE Joint Genome Institute"/>
            <person name="Ahrendt S.R."/>
            <person name="Quandt C.A."/>
            <person name="Ciobanu D."/>
            <person name="Clum A."/>
            <person name="Salamov A."/>
            <person name="Andreopoulos B."/>
            <person name="Cheng J.-F."/>
            <person name="Woyke T."/>
            <person name="Pelin A."/>
            <person name="Henrissat B."/>
            <person name="Reynolds N."/>
            <person name="Benny G.L."/>
            <person name="Smith M.E."/>
            <person name="James T.Y."/>
            <person name="Grigoriev I.V."/>
        </authorList>
    </citation>
    <scope>NUCLEOTIDE SEQUENCE</scope>
    <source>
        <strain evidence="9">ATCC 52028</strain>
    </source>
</reference>
<dbReference type="Proteomes" id="UP000274922">
    <property type="component" value="Unassembled WGS sequence"/>
</dbReference>
<dbReference type="AlphaFoldDB" id="A0A4P9X850"/>
<evidence type="ECO:0000313" key="10">
    <source>
        <dbReference type="EMBL" id="RKP01425.1"/>
    </source>
</evidence>
<evidence type="ECO:0000256" key="5">
    <source>
        <dbReference type="ARBA" id="ARBA00023128"/>
    </source>
</evidence>
<dbReference type="SUPFAM" id="SSF47072">
    <property type="entry name" value="Cysteine alpha-hairpin motif"/>
    <property type="match status" value="1"/>
</dbReference>
<keyword evidence="7" id="KW-0143">Chaperone</keyword>
<dbReference type="OrthoDB" id="1915887at2759"/>